<evidence type="ECO:0000256" key="1">
    <source>
        <dbReference type="ARBA" id="ARBA00007178"/>
    </source>
</evidence>
<dbReference type="AlphaFoldDB" id="B9SW16"/>
<keyword evidence="6" id="KW-0732">Signal</keyword>
<feature type="compositionally biased region" description="Basic and acidic residues" evidence="5">
    <location>
        <begin position="277"/>
        <end position="293"/>
    </location>
</feature>
<reference evidence="9" key="1">
    <citation type="journal article" date="2010" name="Nat. Biotechnol.">
        <title>Draft genome sequence of the oilseed species Ricinus communis.</title>
        <authorList>
            <person name="Chan A.P."/>
            <person name="Crabtree J."/>
            <person name="Zhao Q."/>
            <person name="Lorenzi H."/>
            <person name="Orvis J."/>
            <person name="Puiu D."/>
            <person name="Melake-Berhan A."/>
            <person name="Jones K.M."/>
            <person name="Redman J."/>
            <person name="Chen G."/>
            <person name="Cahoon E.B."/>
            <person name="Gedil M."/>
            <person name="Stanke M."/>
            <person name="Haas B.J."/>
            <person name="Wortman J.R."/>
            <person name="Fraser-Liggett C.M."/>
            <person name="Ravel J."/>
            <person name="Rabinowicz P.D."/>
        </authorList>
    </citation>
    <scope>NUCLEOTIDE SEQUENCE [LARGE SCALE GENOMIC DNA]</scope>
    <source>
        <strain evidence="9">cv. Hale</strain>
    </source>
</reference>
<dbReference type="InterPro" id="IPR014710">
    <property type="entry name" value="RmlC-like_jellyroll"/>
</dbReference>
<dbReference type="OrthoDB" id="993488at2759"/>
<dbReference type="CDD" id="cd02242">
    <property type="entry name" value="cupin_11S_legumin_N"/>
    <property type="match status" value="1"/>
</dbReference>
<sequence length="480" mass="54058">MAYISLLSLSLGFLVLFHGCIAQMEQVTSPPSQQKRQLRQDQCQLRRITSAEPSRRFQSEAGVTEIWDENDEQFHCVGVVAMRHTIQARGLLLPQYVNGPRLIYVLQGNGVQGSVFPGCPETYQSPSQSHSAQGSSQRDQHQKVRQIHEGDVIALPAGVAQWIYNNGRSSLILLQIIDTSNPANQLDQNHRDFFLAGNPQQQLQSQRGQRRQSRGGQSTRGREERSGNVFSGFDERLISEAFNIDTELARKMGGKSDNRGIIVSVEQDLEMLTPQRSQEEERYQREEVSEERGGRAYNGLEETFCNARLEYNINDPSQADTYNPNAGRLTTINSNSLPILAYLRLSVQKGILYSNAMMTPHWNLNAHTICYITRGSGRVQIINDHGETMLDGQVREGQILTIPQNFVAMSKASNEGLEWVSFKTNDNPKMSQIAGSVSVIKSMPEKVIANAFQVSREDARRLKENRREIVMLSPSSRSRY</sequence>
<organism evidence="8 9">
    <name type="scientific">Ricinus communis</name>
    <name type="common">Castor bean</name>
    <dbReference type="NCBI Taxonomy" id="3988"/>
    <lineage>
        <taxon>Eukaryota</taxon>
        <taxon>Viridiplantae</taxon>
        <taxon>Streptophyta</taxon>
        <taxon>Embryophyta</taxon>
        <taxon>Tracheophyta</taxon>
        <taxon>Spermatophyta</taxon>
        <taxon>Magnoliopsida</taxon>
        <taxon>eudicotyledons</taxon>
        <taxon>Gunneridae</taxon>
        <taxon>Pentapetalae</taxon>
        <taxon>rosids</taxon>
        <taxon>fabids</taxon>
        <taxon>Malpighiales</taxon>
        <taxon>Euphorbiaceae</taxon>
        <taxon>Acalyphoideae</taxon>
        <taxon>Acalypheae</taxon>
        <taxon>Ricinus</taxon>
    </lineage>
</organism>
<dbReference type="InParanoid" id="B9SW16"/>
<feature type="region of interest" description="Disordered" evidence="5">
    <location>
        <begin position="199"/>
        <end position="230"/>
    </location>
</feature>
<dbReference type="InterPro" id="IPR011051">
    <property type="entry name" value="RmlC_Cupin_sf"/>
</dbReference>
<dbReference type="SUPFAM" id="SSF51182">
    <property type="entry name" value="RmlC-like cupins"/>
    <property type="match status" value="1"/>
</dbReference>
<proteinExistence type="inferred from homology"/>
<feature type="region of interest" description="Disordered" evidence="5">
    <location>
        <begin position="118"/>
        <end position="145"/>
    </location>
</feature>
<evidence type="ECO:0000256" key="5">
    <source>
        <dbReference type="SAM" id="MobiDB-lite"/>
    </source>
</evidence>
<evidence type="ECO:0000256" key="3">
    <source>
        <dbReference type="ARBA" id="ARBA00023129"/>
    </source>
</evidence>
<dbReference type="EMBL" id="EQ974181">
    <property type="protein sequence ID" value="EEF32199.1"/>
    <property type="molecule type" value="Genomic_DNA"/>
</dbReference>
<dbReference type="PANTHER" id="PTHR31189:SF48">
    <property type="entry name" value="LEGUMIN B"/>
    <property type="match status" value="1"/>
</dbReference>
<feature type="region of interest" description="Disordered" evidence="5">
    <location>
        <begin position="273"/>
        <end position="293"/>
    </location>
</feature>
<protein>
    <submittedName>
        <fullName evidence="8">11S globulin subunit beta, putative</fullName>
    </submittedName>
</protein>
<name>B9SW16_RICCO</name>
<keyword evidence="2" id="KW-0758">Storage protein</keyword>
<gene>
    <name evidence="8" type="ORF">RCOM_0663220</name>
</gene>
<dbReference type="PRINTS" id="PR00439">
    <property type="entry name" value="11SGLOBULIN"/>
</dbReference>
<dbReference type="InterPro" id="IPR006045">
    <property type="entry name" value="Cupin_1"/>
</dbReference>
<dbReference type="InterPro" id="IPR050253">
    <property type="entry name" value="Seed_Storage-Functional"/>
</dbReference>
<dbReference type="KEGG" id="rcu:8271137"/>
<comment type="similarity">
    <text evidence="1">Belongs to the 11S seed storage protein (globulins) family.</text>
</comment>
<dbReference type="CDD" id="cd02243">
    <property type="entry name" value="cupin_11S_legumin_C"/>
    <property type="match status" value="1"/>
</dbReference>
<dbReference type="Proteomes" id="UP000008311">
    <property type="component" value="Unassembled WGS sequence"/>
</dbReference>
<feature type="chain" id="PRO_5002889772" evidence="6">
    <location>
        <begin position="23"/>
        <end position="480"/>
    </location>
</feature>
<evidence type="ECO:0000313" key="8">
    <source>
        <dbReference type="EMBL" id="EEF32199.1"/>
    </source>
</evidence>
<evidence type="ECO:0000256" key="6">
    <source>
        <dbReference type="SAM" id="SignalP"/>
    </source>
</evidence>
<feature type="signal peptide" evidence="6">
    <location>
        <begin position="1"/>
        <end position="22"/>
    </location>
</feature>
<dbReference type="Pfam" id="PF00190">
    <property type="entry name" value="Cupin_1"/>
    <property type="match status" value="2"/>
</dbReference>
<dbReference type="eggNOG" id="ENOG502QU1J">
    <property type="taxonomic scope" value="Eukaryota"/>
</dbReference>
<evidence type="ECO:0000256" key="4">
    <source>
        <dbReference type="ARBA" id="ARBA00023157"/>
    </source>
</evidence>
<dbReference type="PANTHER" id="PTHR31189">
    <property type="entry name" value="OS03G0336100 PROTEIN-RELATED"/>
    <property type="match status" value="1"/>
</dbReference>
<keyword evidence="4" id="KW-1015">Disulfide bond</keyword>
<dbReference type="SMART" id="SM00835">
    <property type="entry name" value="Cupin_1"/>
    <property type="match status" value="2"/>
</dbReference>
<accession>B9SW16</accession>
<keyword evidence="9" id="KW-1185">Reference proteome</keyword>
<feature type="domain" description="Cupin type-1" evidence="7">
    <location>
        <begin position="311"/>
        <end position="460"/>
    </location>
</feature>
<feature type="compositionally biased region" description="Low complexity" evidence="5">
    <location>
        <begin position="124"/>
        <end position="137"/>
    </location>
</feature>
<evidence type="ECO:0000259" key="7">
    <source>
        <dbReference type="SMART" id="SM00835"/>
    </source>
</evidence>
<evidence type="ECO:0000313" key="9">
    <source>
        <dbReference type="Proteomes" id="UP000008311"/>
    </source>
</evidence>
<dbReference type="InterPro" id="IPR006044">
    <property type="entry name" value="11S_seedstore_pln"/>
</dbReference>
<dbReference type="FunFam" id="2.60.120.10:FF:000073">
    <property type="entry name" value="Glycinin G1"/>
    <property type="match status" value="1"/>
</dbReference>
<evidence type="ECO:0000256" key="2">
    <source>
        <dbReference type="ARBA" id="ARBA00022761"/>
    </source>
</evidence>
<dbReference type="GO" id="GO:0045735">
    <property type="term" value="F:nutrient reservoir activity"/>
    <property type="evidence" value="ECO:0007669"/>
    <property type="project" value="UniProtKB-KW"/>
</dbReference>
<dbReference type="STRING" id="3988.B9SW16"/>
<feature type="domain" description="Cupin type-1" evidence="7">
    <location>
        <begin position="46"/>
        <end position="250"/>
    </location>
</feature>
<keyword evidence="3" id="KW-0708">Seed storage protein</keyword>
<dbReference type="Gene3D" id="2.60.120.10">
    <property type="entry name" value="Jelly Rolls"/>
    <property type="match status" value="2"/>
</dbReference>